<dbReference type="Proteomes" id="UP001497516">
    <property type="component" value="Chromosome 3"/>
</dbReference>
<name>A0AAV2DXL9_9ROSI</name>
<accession>A0AAV2DXL9</accession>
<keyword evidence="2" id="KW-1185">Reference proteome</keyword>
<organism evidence="1 2">
    <name type="scientific">Linum trigynum</name>
    <dbReference type="NCBI Taxonomy" id="586398"/>
    <lineage>
        <taxon>Eukaryota</taxon>
        <taxon>Viridiplantae</taxon>
        <taxon>Streptophyta</taxon>
        <taxon>Embryophyta</taxon>
        <taxon>Tracheophyta</taxon>
        <taxon>Spermatophyta</taxon>
        <taxon>Magnoliopsida</taxon>
        <taxon>eudicotyledons</taxon>
        <taxon>Gunneridae</taxon>
        <taxon>Pentapetalae</taxon>
        <taxon>rosids</taxon>
        <taxon>fabids</taxon>
        <taxon>Malpighiales</taxon>
        <taxon>Linaceae</taxon>
        <taxon>Linum</taxon>
    </lineage>
</organism>
<reference evidence="1 2" key="1">
    <citation type="submission" date="2024-04" db="EMBL/GenBank/DDBJ databases">
        <authorList>
            <person name="Fracassetti M."/>
        </authorList>
    </citation>
    <scope>NUCLEOTIDE SEQUENCE [LARGE SCALE GENOMIC DNA]</scope>
</reference>
<sequence length="100" mass="10629">MAIPRGKDVTGVMNVTLVPTLTLVTLAKGRLGNDGVGSRGIPPGKAQRVIAIAIGSLEPLRSSMTKTSVARLLVLHWRNGSNSSNFLDINIRVLKTPQLT</sequence>
<dbReference type="AlphaFoldDB" id="A0AAV2DXL9"/>
<proteinExistence type="predicted"/>
<dbReference type="EMBL" id="OZ034816">
    <property type="protein sequence ID" value="CAL1378401.1"/>
    <property type="molecule type" value="Genomic_DNA"/>
</dbReference>
<gene>
    <name evidence="1" type="ORF">LTRI10_LOCUS19985</name>
</gene>
<protein>
    <submittedName>
        <fullName evidence="1">Uncharacterized protein</fullName>
    </submittedName>
</protein>
<evidence type="ECO:0000313" key="2">
    <source>
        <dbReference type="Proteomes" id="UP001497516"/>
    </source>
</evidence>
<evidence type="ECO:0000313" key="1">
    <source>
        <dbReference type="EMBL" id="CAL1378401.1"/>
    </source>
</evidence>